<evidence type="ECO:0008006" key="4">
    <source>
        <dbReference type="Google" id="ProtNLM"/>
    </source>
</evidence>
<proteinExistence type="predicted"/>
<reference evidence="3" key="1">
    <citation type="submission" date="2017-02" db="EMBL/GenBank/DDBJ databases">
        <authorList>
            <person name="Varghese N."/>
            <person name="Submissions S."/>
        </authorList>
    </citation>
    <scope>NUCLEOTIDE SEQUENCE [LARGE SCALE GENOMIC DNA]</scope>
    <source>
        <strain evidence="3">DSM 24091</strain>
    </source>
</reference>
<dbReference type="AlphaFoldDB" id="A0A1T5CS01"/>
<keyword evidence="3" id="KW-1185">Reference proteome</keyword>
<dbReference type="OrthoDB" id="1523584at2"/>
<keyword evidence="1" id="KW-0472">Membrane</keyword>
<evidence type="ECO:0000313" key="2">
    <source>
        <dbReference type="EMBL" id="SKB62197.1"/>
    </source>
</evidence>
<evidence type="ECO:0000256" key="1">
    <source>
        <dbReference type="SAM" id="Phobius"/>
    </source>
</evidence>
<dbReference type="Proteomes" id="UP000190150">
    <property type="component" value="Unassembled WGS sequence"/>
</dbReference>
<keyword evidence="1" id="KW-1133">Transmembrane helix</keyword>
<evidence type="ECO:0000313" key="3">
    <source>
        <dbReference type="Proteomes" id="UP000190150"/>
    </source>
</evidence>
<organism evidence="2 3">
    <name type="scientific">Sphingobacterium nematocida</name>
    <dbReference type="NCBI Taxonomy" id="1513896"/>
    <lineage>
        <taxon>Bacteria</taxon>
        <taxon>Pseudomonadati</taxon>
        <taxon>Bacteroidota</taxon>
        <taxon>Sphingobacteriia</taxon>
        <taxon>Sphingobacteriales</taxon>
        <taxon>Sphingobacteriaceae</taxon>
        <taxon>Sphingobacterium</taxon>
    </lineage>
</organism>
<sequence length="392" mass="43817">MERNEIDKLFKKGLEHPDVHFEEAHWDAMAKKLDQTSSKSRRNLVVILSLGAAAAVVLLFFVVRMFDPSEPAPTTKDANSTLAEEPAGRIEGKKVEIAQPVNKNIKQRQRIFVNKEGYIAAIRTTAIKPDFILSEQETEPVFGRELDSIEEVHPRFRRSSNIPEQLTFRATTREQIKISPISDEEPLSIGIGKKSLGTLSILVAPDLTSVRGAGQSSFSQNIGLTYTYPVTNRISISTGAVYARKNYNSPYSFYKPVIKSSSGYYSDHSPDQVSAYCDVLDIPITVGVNVYKSRKNSVNVHLGASSYFMLRENYTFFYEGEVDRAYEVKGKNSHVMGVADFSVSFEHKLSDKINIGIRPFYKMPLTGIGYGQTKLDSKGVAVTLGLDFFKKK</sequence>
<dbReference type="EMBL" id="FUZF01000004">
    <property type="protein sequence ID" value="SKB62197.1"/>
    <property type="molecule type" value="Genomic_DNA"/>
</dbReference>
<dbReference type="STRING" id="1513896.SAMN05660841_01562"/>
<gene>
    <name evidence="2" type="ORF">SAMN05660841_01562</name>
</gene>
<keyword evidence="1" id="KW-0812">Transmembrane</keyword>
<protein>
    <recommendedName>
        <fullName evidence="4">Outer membrane protein beta-barrel domain-containing protein</fullName>
    </recommendedName>
</protein>
<name>A0A1T5CS01_9SPHI</name>
<accession>A0A1T5CS01</accession>
<dbReference type="RefSeq" id="WP_079642517.1">
    <property type="nucleotide sequence ID" value="NZ_FUZF01000004.1"/>
</dbReference>
<feature type="transmembrane region" description="Helical" evidence="1">
    <location>
        <begin position="44"/>
        <end position="66"/>
    </location>
</feature>